<dbReference type="AlphaFoldDB" id="A0A1F5RWL8"/>
<dbReference type="InterPro" id="IPR003789">
    <property type="entry name" value="Asn/Gln_tRNA_amidoTrase-B-like"/>
</dbReference>
<dbReference type="InterPro" id="IPR042114">
    <property type="entry name" value="GatB_C_1"/>
</dbReference>
<evidence type="ECO:0000256" key="4">
    <source>
        <dbReference type="ARBA" id="ARBA00022741"/>
    </source>
</evidence>
<evidence type="ECO:0000256" key="5">
    <source>
        <dbReference type="ARBA" id="ARBA00022840"/>
    </source>
</evidence>
<feature type="domain" description="Asn/Gln amidotransferase" evidence="11">
    <location>
        <begin position="339"/>
        <end position="502"/>
    </location>
</feature>
<evidence type="ECO:0000256" key="10">
    <source>
        <dbReference type="HAMAP-Rule" id="MF_00121"/>
    </source>
</evidence>
<dbReference type="NCBIfam" id="TIGR00133">
    <property type="entry name" value="gatB"/>
    <property type="match status" value="1"/>
</dbReference>
<keyword evidence="4 10" id="KW-0547">Nucleotide-binding</keyword>
<accession>A0A1F5RWL8</accession>
<dbReference type="Pfam" id="PF02934">
    <property type="entry name" value="GatB_N"/>
    <property type="match status" value="1"/>
</dbReference>
<evidence type="ECO:0000256" key="1">
    <source>
        <dbReference type="ARBA" id="ARBA00005306"/>
    </source>
</evidence>
<dbReference type="NCBIfam" id="NF004014">
    <property type="entry name" value="PRK05477.1-4"/>
    <property type="match status" value="1"/>
</dbReference>
<sequence>MYDVIIGLEIHVQLNTKSKMFCRCANLNEDLNKQPNTTVCPICLGHPGTLPVANRQAIEWTILTGLALNCKINSYSKFDRKHYFYPDLPKAYQISQYDLPLCYDGSLEVDGHNIAITRIHLEEDTGKLTHPAGKNYSLADFNRAGAPLMELVTEPVITAAAEAKKLCQSYQQILRYLKISEADMEKGQMRCEVNLSLQERGKWKYAGEGKIKPLGKYKLNPKVEIKNINSFRSVERAIEYEIKRQSEALDKGTKLTQETRGWNDARGTTVSQRSKEEAHDYRYFPDPDISPLKIDSAWREKIKADLPELPLTKKERFRREYGFSDYDATVLTEDKAVADYAEKVISELRTWVAANGHNWKTAHTKLAKLTGNWIGTELFKYFNATKTDIAKLKITPENFGEFIALVYGNKINSTAAQIIFKEMFARGGDPSDIMAAKGLAQMEDEGRLQNIIRQVIKDNAQVAAEYKAGKINVLQFLVGKVMAASRGKANPQKAQELLLKILSE</sequence>
<dbReference type="GO" id="GO:0050567">
    <property type="term" value="F:glutaminyl-tRNA synthase (glutamine-hydrolyzing) activity"/>
    <property type="evidence" value="ECO:0007669"/>
    <property type="project" value="UniProtKB-UniRule"/>
</dbReference>
<dbReference type="InterPro" id="IPR006075">
    <property type="entry name" value="Asn/Gln-tRNA_Trfase_suB/E_cat"/>
</dbReference>
<comment type="subunit">
    <text evidence="2 10">Heterotrimer of A, B and C subunits.</text>
</comment>
<dbReference type="SUPFAM" id="SSF89095">
    <property type="entry name" value="GatB/YqeY motif"/>
    <property type="match status" value="1"/>
</dbReference>
<evidence type="ECO:0000256" key="6">
    <source>
        <dbReference type="ARBA" id="ARBA00022917"/>
    </source>
</evidence>
<comment type="similarity">
    <text evidence="1 10">Belongs to the GatB/GatE family. GatB subfamily.</text>
</comment>
<comment type="caution">
    <text evidence="12">The sequence shown here is derived from an EMBL/GenBank/DDBJ whole genome shotgun (WGS) entry which is preliminary data.</text>
</comment>
<dbReference type="Pfam" id="PF02637">
    <property type="entry name" value="GatB_Yqey"/>
    <property type="match status" value="1"/>
</dbReference>
<dbReference type="GO" id="GO:0006412">
    <property type="term" value="P:translation"/>
    <property type="evidence" value="ECO:0007669"/>
    <property type="project" value="UniProtKB-UniRule"/>
</dbReference>
<dbReference type="SMART" id="SM00845">
    <property type="entry name" value="GatB_Yqey"/>
    <property type="match status" value="1"/>
</dbReference>
<gene>
    <name evidence="10" type="primary">gatB</name>
    <name evidence="12" type="ORF">A3G56_03085</name>
</gene>
<reference evidence="12 13" key="1">
    <citation type="journal article" date="2016" name="Nat. Commun.">
        <title>Thousands of microbial genomes shed light on interconnected biogeochemical processes in an aquifer system.</title>
        <authorList>
            <person name="Anantharaman K."/>
            <person name="Brown C.T."/>
            <person name="Hug L.A."/>
            <person name="Sharon I."/>
            <person name="Castelle C.J."/>
            <person name="Probst A.J."/>
            <person name="Thomas B.C."/>
            <person name="Singh A."/>
            <person name="Wilkins M.J."/>
            <person name="Karaoz U."/>
            <person name="Brodie E.L."/>
            <person name="Williams K.H."/>
            <person name="Hubbard S.S."/>
            <person name="Banfield J.F."/>
        </authorList>
    </citation>
    <scope>NUCLEOTIDE SEQUENCE [LARGE SCALE GENOMIC DNA]</scope>
</reference>
<evidence type="ECO:0000256" key="7">
    <source>
        <dbReference type="ARBA" id="ARBA00024799"/>
    </source>
</evidence>
<evidence type="ECO:0000256" key="2">
    <source>
        <dbReference type="ARBA" id="ARBA00011123"/>
    </source>
</evidence>
<dbReference type="EMBL" id="MFFX01000041">
    <property type="protein sequence ID" value="OGF18722.1"/>
    <property type="molecule type" value="Genomic_DNA"/>
</dbReference>
<dbReference type="PANTHER" id="PTHR11659">
    <property type="entry name" value="GLUTAMYL-TRNA GLN AMIDOTRANSFERASE SUBUNIT B MITOCHONDRIAL AND PROKARYOTIC PET112-RELATED"/>
    <property type="match status" value="1"/>
</dbReference>
<evidence type="ECO:0000259" key="11">
    <source>
        <dbReference type="SMART" id="SM00845"/>
    </source>
</evidence>
<dbReference type="GO" id="GO:0005524">
    <property type="term" value="F:ATP binding"/>
    <property type="evidence" value="ECO:0007669"/>
    <property type="project" value="UniProtKB-KW"/>
</dbReference>
<dbReference type="InterPro" id="IPR014746">
    <property type="entry name" value="Gln_synth/guanido_kin_cat_dom"/>
</dbReference>
<dbReference type="HAMAP" id="MF_00121">
    <property type="entry name" value="GatB"/>
    <property type="match status" value="1"/>
</dbReference>
<dbReference type="EC" id="6.3.5.-" evidence="10"/>
<evidence type="ECO:0000313" key="12">
    <source>
        <dbReference type="EMBL" id="OGF18722.1"/>
    </source>
</evidence>
<dbReference type="FunFam" id="1.10.10.410:FF:000001">
    <property type="entry name" value="Aspartyl/glutamyl-tRNA(Asn/Gln) amidotransferase subunit B"/>
    <property type="match status" value="1"/>
</dbReference>
<dbReference type="NCBIfam" id="NF004012">
    <property type="entry name" value="PRK05477.1-2"/>
    <property type="match status" value="1"/>
</dbReference>
<proteinExistence type="inferred from homology"/>
<dbReference type="InterPro" id="IPR018027">
    <property type="entry name" value="Asn/Gln_amidotransferase"/>
</dbReference>
<comment type="function">
    <text evidence="7 10">Allows the formation of correctly charged Asn-tRNA(Asn) or Gln-tRNA(Gln) through the transamidation of misacylated Asp-tRNA(Asn) or Glu-tRNA(Gln) in organisms which lack either or both of asparaginyl-tRNA or glutaminyl-tRNA synthetases. The reaction takes place in the presence of glutamine and ATP through an activated phospho-Asp-tRNA(Asn) or phospho-Glu-tRNA(Gln).</text>
</comment>
<dbReference type="Gene3D" id="1.10.10.410">
    <property type="match status" value="1"/>
</dbReference>
<dbReference type="Gene3D" id="1.10.150.380">
    <property type="entry name" value="GatB domain, N-terminal subdomain"/>
    <property type="match status" value="1"/>
</dbReference>
<evidence type="ECO:0000313" key="13">
    <source>
        <dbReference type="Proteomes" id="UP000178682"/>
    </source>
</evidence>
<protein>
    <recommendedName>
        <fullName evidence="10">Aspartyl/glutamyl-tRNA(Asn/Gln) amidotransferase subunit B</fullName>
        <shortName evidence="10">Asp/Glu-ADT subunit B</shortName>
        <ecNumber evidence="10">6.3.5.-</ecNumber>
    </recommendedName>
</protein>
<dbReference type="InterPro" id="IPR023168">
    <property type="entry name" value="GatB_Yqey_C_2"/>
</dbReference>
<name>A0A1F5RWL8_9BACT</name>
<dbReference type="InterPro" id="IPR017958">
    <property type="entry name" value="Gln-tRNA_amidoTrfase_suB_CS"/>
</dbReference>
<evidence type="ECO:0000256" key="8">
    <source>
        <dbReference type="ARBA" id="ARBA00047380"/>
    </source>
</evidence>
<keyword evidence="3 10" id="KW-0436">Ligase</keyword>
<dbReference type="InterPro" id="IPR017959">
    <property type="entry name" value="Asn/Gln-tRNA_amidoTrfase_suB/E"/>
</dbReference>
<comment type="catalytic activity">
    <reaction evidence="8 10">
        <text>L-aspartyl-tRNA(Asn) + L-glutamine + ATP + H2O = L-asparaginyl-tRNA(Asn) + L-glutamate + ADP + phosphate + 2 H(+)</text>
        <dbReference type="Rhea" id="RHEA:14513"/>
        <dbReference type="Rhea" id="RHEA-COMP:9674"/>
        <dbReference type="Rhea" id="RHEA-COMP:9677"/>
        <dbReference type="ChEBI" id="CHEBI:15377"/>
        <dbReference type="ChEBI" id="CHEBI:15378"/>
        <dbReference type="ChEBI" id="CHEBI:29985"/>
        <dbReference type="ChEBI" id="CHEBI:30616"/>
        <dbReference type="ChEBI" id="CHEBI:43474"/>
        <dbReference type="ChEBI" id="CHEBI:58359"/>
        <dbReference type="ChEBI" id="CHEBI:78515"/>
        <dbReference type="ChEBI" id="CHEBI:78516"/>
        <dbReference type="ChEBI" id="CHEBI:456216"/>
    </reaction>
</comment>
<dbReference type="Proteomes" id="UP000178682">
    <property type="component" value="Unassembled WGS sequence"/>
</dbReference>
<dbReference type="PROSITE" id="PS01234">
    <property type="entry name" value="GATB"/>
    <property type="match status" value="1"/>
</dbReference>
<organism evidence="12 13">
    <name type="scientific">Candidatus Falkowbacteria bacterium RIFCSPLOWO2_12_FULL_45_10</name>
    <dbReference type="NCBI Taxonomy" id="1797990"/>
    <lineage>
        <taxon>Bacteria</taxon>
        <taxon>Candidatus Falkowiibacteriota</taxon>
    </lineage>
</organism>
<evidence type="ECO:0000256" key="3">
    <source>
        <dbReference type="ARBA" id="ARBA00022598"/>
    </source>
</evidence>
<dbReference type="SUPFAM" id="SSF55931">
    <property type="entry name" value="Glutamine synthetase/guanido kinase"/>
    <property type="match status" value="1"/>
</dbReference>
<dbReference type="InterPro" id="IPR004413">
    <property type="entry name" value="GatB"/>
</dbReference>
<keyword evidence="6 10" id="KW-0648">Protein biosynthesis</keyword>
<keyword evidence="5 10" id="KW-0067">ATP-binding</keyword>
<evidence type="ECO:0000256" key="9">
    <source>
        <dbReference type="ARBA" id="ARBA00047913"/>
    </source>
</evidence>
<comment type="catalytic activity">
    <reaction evidence="9 10">
        <text>L-glutamyl-tRNA(Gln) + L-glutamine + ATP + H2O = L-glutaminyl-tRNA(Gln) + L-glutamate + ADP + phosphate + H(+)</text>
        <dbReference type="Rhea" id="RHEA:17521"/>
        <dbReference type="Rhea" id="RHEA-COMP:9681"/>
        <dbReference type="Rhea" id="RHEA-COMP:9684"/>
        <dbReference type="ChEBI" id="CHEBI:15377"/>
        <dbReference type="ChEBI" id="CHEBI:15378"/>
        <dbReference type="ChEBI" id="CHEBI:29985"/>
        <dbReference type="ChEBI" id="CHEBI:30616"/>
        <dbReference type="ChEBI" id="CHEBI:43474"/>
        <dbReference type="ChEBI" id="CHEBI:58359"/>
        <dbReference type="ChEBI" id="CHEBI:78520"/>
        <dbReference type="ChEBI" id="CHEBI:78521"/>
        <dbReference type="ChEBI" id="CHEBI:456216"/>
    </reaction>
</comment>
<dbReference type="GO" id="GO:0050566">
    <property type="term" value="F:asparaginyl-tRNA synthase (glutamine-hydrolyzing) activity"/>
    <property type="evidence" value="ECO:0007669"/>
    <property type="project" value="RHEA"/>
</dbReference>